<gene>
    <name evidence="1" type="ORF">EPJ72_00865</name>
</gene>
<reference evidence="1 2" key="1">
    <citation type="journal article" date="1992" name="Lakartidningen">
        <title>[Penicillin V and not amoxicillin is the first choice preparation in acute otitis].</title>
        <authorList>
            <person name="Kamme C."/>
            <person name="Lundgren K."/>
            <person name="Prellner K."/>
        </authorList>
    </citation>
    <scope>NUCLEOTIDE SEQUENCE [LARGE SCALE GENOMIC DNA]</scope>
    <source>
        <strain evidence="1 2">PC5538III-hc</strain>
    </source>
</reference>
<name>A0A5C8FD84_BRAPL</name>
<dbReference type="AlphaFoldDB" id="A0A5C8FD84"/>
<accession>A0A5C8FD84</accession>
<evidence type="ECO:0000313" key="1">
    <source>
        <dbReference type="EMBL" id="TXJ47031.1"/>
    </source>
</evidence>
<dbReference type="EMBL" id="SAXY01000008">
    <property type="protein sequence ID" value="TXJ47031.1"/>
    <property type="molecule type" value="Genomic_DNA"/>
</dbReference>
<sequence>MNTIKNILIVVLIIFSLSSCKVKDSISEFNKLKTIENTEDNGALCEFLKSLPKKEEVNAQTPYNELTTFLKGRDQILSSNYKDGFETLARFLFTYPSSYYQSEASYLLGQAIIYMIENDPLYMDTFYNKLISEGIVEGEENSANTNVSTSTTNRRSKELLNIYNQLGIKIKDNVYTFNGAIFDRIVADSESVFPLKDFAYYFGMHHRFQIISSAEDKEKYLSNVNYLKRFSDRYRTSVLQENILNNKSYFPDVLPFELTANEKTEYDKTMNTIKERIEAIKPVLNEDYYIRGNGIIIRDRIPAISVGKETELYVMQNYDFVTVLNKTNVYNNKERENEDWSLVRYDTYYGPIIGWSYSRYMTNDIEKVKDVFEHYKSAMNYYKNYDYLKSANYFSYILNQKTTNYFTDKSVYFLWKVNNKIGEIVSSKDSLYYDYVLEYPKYFYYNTNTSVLQSSTLLYNYLVKIMPTNPYRFVISGDSEAEYSVD</sequence>
<evidence type="ECO:0000313" key="2">
    <source>
        <dbReference type="Proteomes" id="UP000323176"/>
    </source>
</evidence>
<comment type="caution">
    <text evidence="1">The sequence shown here is derived from an EMBL/GenBank/DDBJ whole genome shotgun (WGS) entry which is preliminary data.</text>
</comment>
<proteinExistence type="predicted"/>
<organism evidence="1 2">
    <name type="scientific">Brachyspira pilosicoli</name>
    <name type="common">Serpulina pilosicoli</name>
    <dbReference type="NCBI Taxonomy" id="52584"/>
    <lineage>
        <taxon>Bacteria</taxon>
        <taxon>Pseudomonadati</taxon>
        <taxon>Spirochaetota</taxon>
        <taxon>Spirochaetia</taxon>
        <taxon>Brachyspirales</taxon>
        <taxon>Brachyspiraceae</taxon>
        <taxon>Brachyspira</taxon>
    </lineage>
</organism>
<evidence type="ECO:0008006" key="3">
    <source>
        <dbReference type="Google" id="ProtNLM"/>
    </source>
</evidence>
<dbReference type="OrthoDB" id="304935at2"/>
<dbReference type="PROSITE" id="PS51257">
    <property type="entry name" value="PROKAR_LIPOPROTEIN"/>
    <property type="match status" value="1"/>
</dbReference>
<dbReference type="Proteomes" id="UP000323176">
    <property type="component" value="Unassembled WGS sequence"/>
</dbReference>
<protein>
    <recommendedName>
        <fullName evidence="3">Lipoprotein</fullName>
    </recommendedName>
</protein>